<name>A0A238UBW0_9FLAO</name>
<sequence>MPIKVFSLERGYKGKNTKIVPALTPIHSGNHVHKGDISALNINDNYKQEFFGKGYRIANSVYTTNEIDSLISKINNETVNLLKNEFSTEIAKSLNQIQQDLTSLKHEILASRTFREELKNEILEELKREL</sequence>
<evidence type="ECO:0000313" key="1">
    <source>
        <dbReference type="EMBL" id="SNR16659.1"/>
    </source>
</evidence>
<dbReference type="AlphaFoldDB" id="A0A238UBW0"/>
<keyword evidence="2" id="KW-1185">Reference proteome</keyword>
<dbReference type="EMBL" id="LT899436">
    <property type="protein sequence ID" value="SNR16659.1"/>
    <property type="molecule type" value="Genomic_DNA"/>
</dbReference>
<proteinExistence type="predicted"/>
<reference evidence="1 2" key="1">
    <citation type="submission" date="2017-07" db="EMBL/GenBank/DDBJ databases">
        <authorList>
            <person name="Sun Z.S."/>
            <person name="Albrecht U."/>
            <person name="Echele G."/>
            <person name="Lee C.C."/>
        </authorList>
    </citation>
    <scope>NUCLEOTIDE SEQUENCE [LARGE SCALE GENOMIC DNA]</scope>
    <source>
        <strain evidence="2">type strain: KCTC 22618</strain>
    </source>
</reference>
<gene>
    <name evidence="1" type="ORF">TJEJU_2993</name>
</gene>
<accession>A0A238UBW0</accession>
<dbReference type="RefSeq" id="WP_095073352.1">
    <property type="nucleotide sequence ID" value="NZ_LT899436.1"/>
</dbReference>
<organism evidence="1 2">
    <name type="scientific">Tenacibaculum jejuense</name>
    <dbReference type="NCBI Taxonomy" id="584609"/>
    <lineage>
        <taxon>Bacteria</taxon>
        <taxon>Pseudomonadati</taxon>
        <taxon>Bacteroidota</taxon>
        <taxon>Flavobacteriia</taxon>
        <taxon>Flavobacteriales</taxon>
        <taxon>Flavobacteriaceae</taxon>
        <taxon>Tenacibaculum</taxon>
    </lineage>
</organism>
<dbReference type="KEGG" id="tje:TJEJU_2993"/>
<protein>
    <submittedName>
        <fullName evidence="1">Uncharacterized protein</fullName>
    </submittedName>
</protein>
<evidence type="ECO:0000313" key="2">
    <source>
        <dbReference type="Proteomes" id="UP000215214"/>
    </source>
</evidence>
<dbReference type="Proteomes" id="UP000215214">
    <property type="component" value="Chromosome TJEJU"/>
</dbReference>